<evidence type="ECO:0000313" key="2">
    <source>
        <dbReference type="EMBL" id="ERJ88089.1"/>
    </source>
</evidence>
<name>U2LF72_9FIRM</name>
<keyword evidence="3" id="KW-1185">Reference proteome</keyword>
<proteinExistence type="predicted"/>
<comment type="caution">
    <text evidence="2">The sequence shown here is derived from an EMBL/GenBank/DDBJ whole genome shotgun (WGS) entry which is preliminary data.</text>
</comment>
<dbReference type="PANTHER" id="PTHR45661:SF3">
    <property type="entry name" value="IG-LIKE DOMAIN-CONTAINING PROTEIN"/>
    <property type="match status" value="1"/>
</dbReference>
<dbReference type="HOGENOM" id="CLU_590363_0_0_9"/>
<dbReference type="AlphaFoldDB" id="U2LF72"/>
<feature type="coiled-coil region" evidence="1">
    <location>
        <begin position="176"/>
        <end position="203"/>
    </location>
</feature>
<dbReference type="InterPro" id="IPR032675">
    <property type="entry name" value="LRR_dom_sf"/>
</dbReference>
<dbReference type="Pfam" id="PF13306">
    <property type="entry name" value="LRR_5"/>
    <property type="match status" value="2"/>
</dbReference>
<dbReference type="eggNOG" id="COG4886">
    <property type="taxonomic scope" value="Bacteria"/>
</dbReference>
<evidence type="ECO:0008006" key="4">
    <source>
        <dbReference type="Google" id="ProtNLM"/>
    </source>
</evidence>
<protein>
    <recommendedName>
        <fullName evidence="4">Leucine-rich repeat domain-containing protein</fullName>
    </recommendedName>
</protein>
<dbReference type="InterPro" id="IPR026906">
    <property type="entry name" value="LRR_5"/>
</dbReference>
<organism evidence="2 3">
    <name type="scientific">Ruminococcus callidus ATCC 27760</name>
    <dbReference type="NCBI Taxonomy" id="411473"/>
    <lineage>
        <taxon>Bacteria</taxon>
        <taxon>Bacillati</taxon>
        <taxon>Bacillota</taxon>
        <taxon>Clostridia</taxon>
        <taxon>Eubacteriales</taxon>
        <taxon>Oscillospiraceae</taxon>
        <taxon>Ruminococcus</taxon>
    </lineage>
</organism>
<dbReference type="SUPFAM" id="SSF52058">
    <property type="entry name" value="L domain-like"/>
    <property type="match status" value="1"/>
</dbReference>
<dbReference type="InterPro" id="IPR053139">
    <property type="entry name" value="Surface_bspA-like"/>
</dbReference>
<dbReference type="Proteomes" id="UP000016662">
    <property type="component" value="Unassembled WGS sequence"/>
</dbReference>
<dbReference type="PANTHER" id="PTHR45661">
    <property type="entry name" value="SURFACE ANTIGEN"/>
    <property type="match status" value="1"/>
</dbReference>
<accession>U2LF72</accession>
<keyword evidence="1" id="KW-0175">Coiled coil</keyword>
<gene>
    <name evidence="2" type="ORF">RUMCAL_03179</name>
</gene>
<sequence length="463" mass="51316">MTMAFSYGFFNAKNLDRTYTAENFCDYLGSIICNGIQDNYGQCFKLTANKLKLTIGSGKAWINGHYFLSDTPYTYDLSGYVNESLGRYLSVGICCNTGENYRKIEFEILSGTPATSPSIPRFKDTETKTYLTLCAVRIDAGAAEIKVTDYRENTTYCGYVRCILGKCKVTDMMSQLSEITAQIKDYNSTILQLTNQVAELATKVNEMTGDVVSVGKCGADINYVLYSDGRLILKGTGAMYDYVGAYETSGNKSPFCENDNITSVVVSEGITTVGEYAFQYCNNLKIAALPTTLKTIKRNSFIPHIDEYLVHQNLYGLTEITIPSKVTEIAKFAFSGTAIKSLTIPASVTTVGEQAFGECQKLETVRYSGKVIGDRMFVRCIKLKNFTITKSTTELIGGCFNYCESLTQITYEGSLAEWNAVKKNTNWDGHSSSTVDSPLVKIQCLDGYMEYDADTETWKEVKA</sequence>
<dbReference type="Gene3D" id="3.80.10.10">
    <property type="entry name" value="Ribonuclease Inhibitor"/>
    <property type="match status" value="1"/>
</dbReference>
<dbReference type="STRING" id="411473.RUMCAL_03179"/>
<evidence type="ECO:0000256" key="1">
    <source>
        <dbReference type="SAM" id="Coils"/>
    </source>
</evidence>
<reference evidence="2 3" key="1">
    <citation type="submission" date="2013-07" db="EMBL/GenBank/DDBJ databases">
        <authorList>
            <person name="Weinstock G."/>
            <person name="Sodergren E."/>
            <person name="Wylie T."/>
            <person name="Fulton L."/>
            <person name="Fulton R."/>
            <person name="Fronick C."/>
            <person name="O'Laughlin M."/>
            <person name="Godfrey J."/>
            <person name="Miner T."/>
            <person name="Herter B."/>
            <person name="Appelbaum E."/>
            <person name="Cordes M."/>
            <person name="Lek S."/>
            <person name="Wollam A."/>
            <person name="Pepin K.H."/>
            <person name="Palsikar V.B."/>
            <person name="Mitreva M."/>
            <person name="Wilson R.K."/>
        </authorList>
    </citation>
    <scope>NUCLEOTIDE SEQUENCE [LARGE SCALE GENOMIC DNA]</scope>
    <source>
        <strain evidence="2 3">ATCC 27760</strain>
    </source>
</reference>
<dbReference type="EMBL" id="AWVF01000417">
    <property type="protein sequence ID" value="ERJ88089.1"/>
    <property type="molecule type" value="Genomic_DNA"/>
</dbReference>
<dbReference type="PATRIC" id="fig|411473.3.peg.2662"/>
<evidence type="ECO:0000313" key="3">
    <source>
        <dbReference type="Proteomes" id="UP000016662"/>
    </source>
</evidence>